<keyword evidence="5" id="KW-0560">Oxidoreductase</keyword>
<dbReference type="InterPro" id="IPR016169">
    <property type="entry name" value="FAD-bd_PCMH_sub2"/>
</dbReference>
<dbReference type="Proteomes" id="UP001500604">
    <property type="component" value="Unassembled WGS sequence"/>
</dbReference>
<keyword evidence="3" id="KW-0285">Flavoprotein</keyword>
<dbReference type="RefSeq" id="WP_345198240.1">
    <property type="nucleotide sequence ID" value="NZ_BAABFL010000462.1"/>
</dbReference>
<proteinExistence type="inferred from homology"/>
<dbReference type="PANTHER" id="PTHR42973:SF39">
    <property type="entry name" value="FAD-BINDING PCMH-TYPE DOMAIN-CONTAINING PROTEIN"/>
    <property type="match status" value="1"/>
</dbReference>
<evidence type="ECO:0000256" key="5">
    <source>
        <dbReference type="ARBA" id="ARBA00023002"/>
    </source>
</evidence>
<dbReference type="PROSITE" id="PS51387">
    <property type="entry name" value="FAD_PCMH"/>
    <property type="match status" value="1"/>
</dbReference>
<keyword evidence="8" id="KW-1185">Reference proteome</keyword>
<organism evidence="7 8">
    <name type="scientific">Kistimonas scapharcae</name>
    <dbReference type="NCBI Taxonomy" id="1036133"/>
    <lineage>
        <taxon>Bacteria</taxon>
        <taxon>Pseudomonadati</taxon>
        <taxon>Pseudomonadota</taxon>
        <taxon>Gammaproteobacteria</taxon>
        <taxon>Oceanospirillales</taxon>
        <taxon>Endozoicomonadaceae</taxon>
        <taxon>Kistimonas</taxon>
    </lineage>
</organism>
<dbReference type="InterPro" id="IPR016166">
    <property type="entry name" value="FAD-bd_PCMH"/>
</dbReference>
<dbReference type="Gene3D" id="3.30.465.10">
    <property type="match status" value="1"/>
</dbReference>
<comment type="cofactor">
    <cofactor evidence="1">
        <name>FAD</name>
        <dbReference type="ChEBI" id="CHEBI:57692"/>
    </cofactor>
</comment>
<dbReference type="PANTHER" id="PTHR42973">
    <property type="entry name" value="BINDING OXIDOREDUCTASE, PUTATIVE (AFU_ORTHOLOGUE AFUA_1G17690)-RELATED"/>
    <property type="match status" value="1"/>
</dbReference>
<comment type="similarity">
    <text evidence="2">Belongs to the oxygen-dependent FAD-linked oxidoreductase family.</text>
</comment>
<dbReference type="InterPro" id="IPR006094">
    <property type="entry name" value="Oxid_FAD_bind_N"/>
</dbReference>
<gene>
    <name evidence="7" type="ORF">GCM10023116_40750</name>
</gene>
<sequence>MNTQQSVAEALKACLGSKEQYPLILSDCDDCNGNGLLYEQARKVFNRKFQFRPSAIVFVENSSQVSDIVQFANQHKINIRVRSGGHDHEGECSATDVILIDFSKMNRITPTTAPKGCDETADYVTIQPGARFAHVKAELDQLGLGIPHGTCQTVGIAGYTMGGGWGPWTRKYGMGCEYLVAATIVLGNGKILQVDATSRESRLLWALRGGGGFSYGIVTELVFKAFKLPLVAFDFHLPVHQYFPDLTAVEILAAWEKLIAPGENPNLIGTNLKISTRALAEGETPDPDAKLDCVMNGYVAAEWGDLMKLIIIILNHFDPKGAKSRKQADIEKNIHKKGLKIFAYHADKTQKRHKLTHASDWSFASWDRHQGSTKNPQLHLDGDCPAPHKITSRLVDACGWDDESRKALICSLQSPLLPRYDGPEKNCEDTFRIHTYITLGAISGEYYSHHIQNDELGCAFPYNDRPFTIQYQAWWDQPERNETTGKCESGCSAEHQVIQNRFHSNRAEDWIATCRNYPIPHTSGAFISFKDASIPTASYFGNNYQDLIQAKLDYSRDKNCLFRSRKTIL</sequence>
<evidence type="ECO:0000256" key="2">
    <source>
        <dbReference type="ARBA" id="ARBA00005466"/>
    </source>
</evidence>
<comment type="caution">
    <text evidence="7">The sequence shown here is derived from an EMBL/GenBank/DDBJ whole genome shotgun (WGS) entry which is preliminary data.</text>
</comment>
<dbReference type="Pfam" id="PF01565">
    <property type="entry name" value="FAD_binding_4"/>
    <property type="match status" value="1"/>
</dbReference>
<dbReference type="InterPro" id="IPR050416">
    <property type="entry name" value="FAD-linked_Oxidoreductase"/>
</dbReference>
<evidence type="ECO:0000256" key="1">
    <source>
        <dbReference type="ARBA" id="ARBA00001974"/>
    </source>
</evidence>
<reference evidence="8" key="1">
    <citation type="journal article" date="2019" name="Int. J. Syst. Evol. Microbiol.">
        <title>The Global Catalogue of Microorganisms (GCM) 10K type strain sequencing project: providing services to taxonomists for standard genome sequencing and annotation.</title>
        <authorList>
            <consortium name="The Broad Institute Genomics Platform"/>
            <consortium name="The Broad Institute Genome Sequencing Center for Infectious Disease"/>
            <person name="Wu L."/>
            <person name="Ma J."/>
        </authorList>
    </citation>
    <scope>NUCLEOTIDE SEQUENCE [LARGE SCALE GENOMIC DNA]</scope>
    <source>
        <strain evidence="8">JCM 17805</strain>
    </source>
</reference>
<evidence type="ECO:0000256" key="4">
    <source>
        <dbReference type="ARBA" id="ARBA00022827"/>
    </source>
</evidence>
<dbReference type="InterPro" id="IPR036318">
    <property type="entry name" value="FAD-bd_PCMH-like_sf"/>
</dbReference>
<evidence type="ECO:0000259" key="6">
    <source>
        <dbReference type="PROSITE" id="PS51387"/>
    </source>
</evidence>
<evidence type="ECO:0000313" key="8">
    <source>
        <dbReference type="Proteomes" id="UP001500604"/>
    </source>
</evidence>
<evidence type="ECO:0000256" key="3">
    <source>
        <dbReference type="ARBA" id="ARBA00022630"/>
    </source>
</evidence>
<name>A0ABP8V7C3_9GAMM</name>
<dbReference type="SUPFAM" id="SSF56176">
    <property type="entry name" value="FAD-binding/transporter-associated domain-like"/>
    <property type="match status" value="1"/>
</dbReference>
<protein>
    <recommendedName>
        <fullName evidence="6">FAD-binding PCMH-type domain-containing protein</fullName>
    </recommendedName>
</protein>
<dbReference type="EMBL" id="BAABFL010000462">
    <property type="protein sequence ID" value="GAA4651791.1"/>
    <property type="molecule type" value="Genomic_DNA"/>
</dbReference>
<accession>A0ABP8V7C3</accession>
<keyword evidence="4" id="KW-0274">FAD</keyword>
<evidence type="ECO:0000313" key="7">
    <source>
        <dbReference type="EMBL" id="GAA4651791.1"/>
    </source>
</evidence>
<feature type="domain" description="FAD-binding PCMH-type" evidence="6">
    <location>
        <begin position="49"/>
        <end position="228"/>
    </location>
</feature>